<dbReference type="AlphaFoldDB" id="A0AA95AJD6"/>
<reference evidence="2 3" key="1">
    <citation type="journal article" date="2019" name="Appl. Microbiol. Biotechnol.">
        <title>Differential efficiency of wild type rhizogenic strains for rol gene transformation of plants.</title>
        <authorList>
            <person name="Desmet S."/>
            <person name="De Keyser E."/>
            <person name="Van Vaerenbergh J."/>
            <person name="Baeyen S."/>
            <person name="Van Huylenbroeck J."/>
            <person name="Geelen D."/>
            <person name="Dhooghe E."/>
        </authorList>
    </citation>
    <scope>NUCLEOTIDE SEQUENCE [LARGE SCALE GENOMIC DNA]</scope>
    <source>
        <strain evidence="2 3">B 4.1</strain>
    </source>
</reference>
<evidence type="ECO:0000313" key="2">
    <source>
        <dbReference type="EMBL" id="TRA90885.1"/>
    </source>
</evidence>
<name>A0AA95AJD6_RHIRH</name>
<comment type="caution">
    <text evidence="2">The sequence shown here is derived from an EMBL/GenBank/DDBJ whole genome shotgun (WGS) entry which is preliminary data.</text>
</comment>
<dbReference type="RefSeq" id="WP_142851082.1">
    <property type="nucleotide sequence ID" value="NZ_SGOB01000001.1"/>
</dbReference>
<feature type="region of interest" description="Disordered" evidence="1">
    <location>
        <begin position="212"/>
        <end position="247"/>
    </location>
</feature>
<dbReference type="EMBL" id="SGOB01000001">
    <property type="protein sequence ID" value="TRA90885.1"/>
    <property type="molecule type" value="Genomic_DNA"/>
</dbReference>
<evidence type="ECO:0000256" key="1">
    <source>
        <dbReference type="SAM" id="MobiDB-lite"/>
    </source>
</evidence>
<protein>
    <submittedName>
        <fullName evidence="2">Uncharacterized protein</fullName>
    </submittedName>
</protein>
<organism evidence="2 3">
    <name type="scientific">Rhizobium rhizogenes</name>
    <name type="common">Agrobacterium rhizogenes</name>
    <dbReference type="NCBI Taxonomy" id="359"/>
    <lineage>
        <taxon>Bacteria</taxon>
        <taxon>Pseudomonadati</taxon>
        <taxon>Pseudomonadota</taxon>
        <taxon>Alphaproteobacteria</taxon>
        <taxon>Hyphomicrobiales</taxon>
        <taxon>Rhizobiaceae</taxon>
        <taxon>Rhizobium/Agrobacterium group</taxon>
        <taxon>Rhizobium</taxon>
    </lineage>
</organism>
<evidence type="ECO:0000313" key="3">
    <source>
        <dbReference type="Proteomes" id="UP000320858"/>
    </source>
</evidence>
<gene>
    <name evidence="2" type="ORF">EXN24_05060</name>
</gene>
<proteinExistence type="predicted"/>
<accession>A0AA95AJD6</accession>
<sequence length="247" mass="27918">MHLFDFISQEQIDSLPEDGAAAFLEFVKIARKSLDERTSGLDDDDERDWRRIQDARFGFMNVVVAAGRNYKIEPFASMDMPTLGGFSDTTHRQFILDVDHYMTQLLLGDGLRVRRDSVILSEDAKAKIRTHLHHLRETVAKSGLESKKREKLLERLAEFEAELEKRRLSMLAVARVTIEVLAMPGALSGSYEITQKLLGHVIQTVAQEKVAEDESRARGLSAPPVILPSRPSETRARAKTEDDDIPF</sequence>
<dbReference type="Proteomes" id="UP000320858">
    <property type="component" value="Unassembled WGS sequence"/>
</dbReference>